<accession>A0ABT4D680</accession>
<keyword evidence="1" id="KW-0472">Membrane</keyword>
<gene>
    <name evidence="2" type="ORF">OW729_01040</name>
</gene>
<feature type="transmembrane region" description="Helical" evidence="1">
    <location>
        <begin position="151"/>
        <end position="181"/>
    </location>
</feature>
<organism evidence="2 3">
    <name type="scientific">Clostridium brassicae</name>
    <dbReference type="NCBI Taxonomy" id="2999072"/>
    <lineage>
        <taxon>Bacteria</taxon>
        <taxon>Bacillati</taxon>
        <taxon>Bacillota</taxon>
        <taxon>Clostridia</taxon>
        <taxon>Eubacteriales</taxon>
        <taxon>Clostridiaceae</taxon>
        <taxon>Clostridium</taxon>
    </lineage>
</organism>
<sequence length="229" mass="26102">MKESSNLMKYKIDYNAFSKKDSIGAFKNVLKYNLKIMFNLNFISALVFAMLIPVITSLKLLDYKAIASIGEGYLSIIGIILVPFLANIENKNNIKEVIYIKKTSYAKTVLSRIIITMIFMLLIIISLMMLAKVEGSVFKFWEITFGTWISAAFLGMIGFTVANLINNISAAYLISFGYYIVEYMSKGKYTKDLYLFSLTKGSFSKGKYILLFLILMMLIFNLIIIKRKS</sequence>
<protein>
    <recommendedName>
        <fullName evidence="4">ABC transporter permease</fullName>
    </recommendedName>
</protein>
<evidence type="ECO:0000256" key="1">
    <source>
        <dbReference type="SAM" id="Phobius"/>
    </source>
</evidence>
<feature type="transmembrane region" description="Helical" evidence="1">
    <location>
        <begin position="208"/>
        <end position="225"/>
    </location>
</feature>
<reference evidence="2" key="1">
    <citation type="submission" date="2022-12" db="EMBL/GenBank/DDBJ databases">
        <title>Clostridium sp. nov., isolated from industrial wastewater.</title>
        <authorList>
            <person name="Jiayan W."/>
        </authorList>
    </citation>
    <scope>NUCLEOTIDE SEQUENCE</scope>
    <source>
        <strain evidence="2">ZC22-4</strain>
    </source>
</reference>
<dbReference type="Proteomes" id="UP001144612">
    <property type="component" value="Unassembled WGS sequence"/>
</dbReference>
<dbReference type="RefSeq" id="WP_268059540.1">
    <property type="nucleotide sequence ID" value="NZ_JAPQFJ010000001.1"/>
</dbReference>
<keyword evidence="1" id="KW-1133">Transmembrane helix</keyword>
<proteinExistence type="predicted"/>
<name>A0ABT4D680_9CLOT</name>
<keyword evidence="1" id="KW-0812">Transmembrane</keyword>
<evidence type="ECO:0000313" key="2">
    <source>
        <dbReference type="EMBL" id="MCY6957183.1"/>
    </source>
</evidence>
<feature type="transmembrane region" description="Helical" evidence="1">
    <location>
        <begin position="67"/>
        <end position="88"/>
    </location>
</feature>
<evidence type="ECO:0000313" key="3">
    <source>
        <dbReference type="Proteomes" id="UP001144612"/>
    </source>
</evidence>
<evidence type="ECO:0008006" key="4">
    <source>
        <dbReference type="Google" id="ProtNLM"/>
    </source>
</evidence>
<feature type="transmembrane region" description="Helical" evidence="1">
    <location>
        <begin position="36"/>
        <end position="55"/>
    </location>
</feature>
<comment type="caution">
    <text evidence="2">The sequence shown here is derived from an EMBL/GenBank/DDBJ whole genome shotgun (WGS) entry which is preliminary data.</text>
</comment>
<dbReference type="EMBL" id="JAPQFJ010000001">
    <property type="protein sequence ID" value="MCY6957183.1"/>
    <property type="molecule type" value="Genomic_DNA"/>
</dbReference>
<keyword evidence="3" id="KW-1185">Reference proteome</keyword>
<feature type="transmembrane region" description="Helical" evidence="1">
    <location>
        <begin position="109"/>
        <end position="131"/>
    </location>
</feature>